<dbReference type="InterPro" id="IPR036691">
    <property type="entry name" value="Endo/exonu/phosph_ase_sf"/>
</dbReference>
<dbReference type="Proteomes" id="UP001454036">
    <property type="component" value="Unassembled WGS sequence"/>
</dbReference>
<accession>A0AAV3P8X4</accession>
<dbReference type="AlphaFoldDB" id="A0AAV3P8X4"/>
<dbReference type="PANTHER" id="PTHR33710">
    <property type="entry name" value="BNAC02G09200D PROTEIN"/>
    <property type="match status" value="1"/>
</dbReference>
<dbReference type="Gene3D" id="3.60.10.10">
    <property type="entry name" value="Endonuclease/exonuclease/phosphatase"/>
    <property type="match status" value="1"/>
</dbReference>
<organism evidence="1 2">
    <name type="scientific">Lithospermum erythrorhizon</name>
    <name type="common">Purple gromwell</name>
    <name type="synonym">Lithospermum officinale var. erythrorhizon</name>
    <dbReference type="NCBI Taxonomy" id="34254"/>
    <lineage>
        <taxon>Eukaryota</taxon>
        <taxon>Viridiplantae</taxon>
        <taxon>Streptophyta</taxon>
        <taxon>Embryophyta</taxon>
        <taxon>Tracheophyta</taxon>
        <taxon>Spermatophyta</taxon>
        <taxon>Magnoliopsida</taxon>
        <taxon>eudicotyledons</taxon>
        <taxon>Gunneridae</taxon>
        <taxon>Pentapetalae</taxon>
        <taxon>asterids</taxon>
        <taxon>lamiids</taxon>
        <taxon>Boraginales</taxon>
        <taxon>Boraginaceae</taxon>
        <taxon>Boraginoideae</taxon>
        <taxon>Lithospermeae</taxon>
        <taxon>Lithospermum</taxon>
    </lineage>
</organism>
<evidence type="ECO:0000313" key="2">
    <source>
        <dbReference type="Proteomes" id="UP001454036"/>
    </source>
</evidence>
<comment type="caution">
    <text evidence="1">The sequence shown here is derived from an EMBL/GenBank/DDBJ whole genome shotgun (WGS) entry which is preliminary data.</text>
</comment>
<evidence type="ECO:0000313" key="1">
    <source>
        <dbReference type="EMBL" id="GAA0146427.1"/>
    </source>
</evidence>
<name>A0AAV3P8X4_LITER</name>
<dbReference type="SUPFAM" id="SSF56219">
    <property type="entry name" value="DNase I-like"/>
    <property type="match status" value="1"/>
</dbReference>
<protein>
    <submittedName>
        <fullName evidence="1">Uncharacterized protein</fullName>
    </submittedName>
</protein>
<keyword evidence="2" id="KW-1185">Reference proteome</keyword>
<gene>
    <name evidence="1" type="ORF">LIER_06387</name>
</gene>
<dbReference type="EMBL" id="BAABME010000930">
    <property type="protein sequence ID" value="GAA0146427.1"/>
    <property type="molecule type" value="Genomic_DNA"/>
</dbReference>
<sequence>MVRLEEEDLADGLVACEASAYVKVLSLREGFISIKNFSMPMANSLNCKDLRVSRAAGLILHVFFALPEDKKRVLSGGQYQLLIFCDWVRGADPTNFTYNTYIFWIQGRGLKDEFYTRDVALKLAFSFHNCETVEQPDDFNTSLPIFQGSSMAEALKFFDFNMNLPKLEEGHHEVDNQKHSWNLMRIVTGFSKIPTIFMRDFNEVLSDDEYVSHRRHRSNWQMDNFRQVVNDCRMIEVGYSGFKFTWCNNFIAPNSTRARLDRCLASKAWMDKFPLATLDHLSTNNSDHLPLLLNWGGSDKSVATKALATVLAKEIDKLREADELYWCERSRVTWRVKGDRNTTFFHAVSAERGKKTLITALQDDKGTWQRDFSQIQVLASQFYDKLFTSESRDHGIDLSQLQTSKFSEEVLQGLESEFTSEEIKRCLFTMEGTKAPGPDGMPSLFFQHYREIVG</sequence>
<dbReference type="PANTHER" id="PTHR33710:SF62">
    <property type="entry name" value="DUF4283 DOMAIN PROTEIN"/>
    <property type="match status" value="1"/>
</dbReference>
<reference evidence="1 2" key="1">
    <citation type="submission" date="2024-01" db="EMBL/GenBank/DDBJ databases">
        <title>The complete chloroplast genome sequence of Lithospermum erythrorhizon: insights into the phylogenetic relationship among Boraginaceae species and the maternal lineages of purple gromwells.</title>
        <authorList>
            <person name="Okada T."/>
            <person name="Watanabe K."/>
        </authorList>
    </citation>
    <scope>NUCLEOTIDE SEQUENCE [LARGE SCALE GENOMIC DNA]</scope>
</reference>
<proteinExistence type="predicted"/>